<dbReference type="PANTHER" id="PTHR33939">
    <property type="entry name" value="PROTEIN CBG22215"/>
    <property type="match status" value="1"/>
</dbReference>
<feature type="compositionally biased region" description="Acidic residues" evidence="1">
    <location>
        <begin position="443"/>
        <end position="461"/>
    </location>
</feature>
<dbReference type="EMBL" id="CATQJL010000316">
    <property type="protein sequence ID" value="CAJ0608321.1"/>
    <property type="molecule type" value="Genomic_DNA"/>
</dbReference>
<accession>A0AA36HDE9</accession>
<evidence type="ECO:0000313" key="3">
    <source>
        <dbReference type="EMBL" id="CAJ0608321.1"/>
    </source>
</evidence>
<organism evidence="3 4">
    <name type="scientific">Cylicocyclus nassatus</name>
    <name type="common">Nematode worm</name>
    <dbReference type="NCBI Taxonomy" id="53992"/>
    <lineage>
        <taxon>Eukaryota</taxon>
        <taxon>Metazoa</taxon>
        <taxon>Ecdysozoa</taxon>
        <taxon>Nematoda</taxon>
        <taxon>Chromadorea</taxon>
        <taxon>Rhabditida</taxon>
        <taxon>Rhabditina</taxon>
        <taxon>Rhabditomorpha</taxon>
        <taxon>Strongyloidea</taxon>
        <taxon>Strongylidae</taxon>
        <taxon>Cylicocyclus</taxon>
    </lineage>
</organism>
<dbReference type="AlphaFoldDB" id="A0AA36HDE9"/>
<feature type="domain" description="Tc1-like transposase DDE" evidence="2">
    <location>
        <begin position="257"/>
        <end position="396"/>
    </location>
</feature>
<reference evidence="3" key="1">
    <citation type="submission" date="2023-07" db="EMBL/GenBank/DDBJ databases">
        <authorList>
            <consortium name="CYATHOMIX"/>
        </authorList>
    </citation>
    <scope>NUCLEOTIDE SEQUENCE</scope>
    <source>
        <strain evidence="3">N/A</strain>
    </source>
</reference>
<name>A0AA36HDE9_CYLNA</name>
<dbReference type="InterPro" id="IPR036397">
    <property type="entry name" value="RNaseH_sf"/>
</dbReference>
<protein>
    <recommendedName>
        <fullName evidence="2">Tc1-like transposase DDE domain-containing protein</fullName>
    </recommendedName>
</protein>
<dbReference type="GO" id="GO:0003676">
    <property type="term" value="F:nucleic acid binding"/>
    <property type="evidence" value="ECO:0007669"/>
    <property type="project" value="InterPro"/>
</dbReference>
<keyword evidence="4" id="KW-1185">Reference proteome</keyword>
<dbReference type="Pfam" id="PF13358">
    <property type="entry name" value="DDE_3"/>
    <property type="match status" value="1"/>
</dbReference>
<dbReference type="PANTHER" id="PTHR33939:SF1">
    <property type="entry name" value="DUF4371 DOMAIN-CONTAINING PROTEIN"/>
    <property type="match status" value="1"/>
</dbReference>
<dbReference type="Proteomes" id="UP001176961">
    <property type="component" value="Unassembled WGS sequence"/>
</dbReference>
<sequence>MGPRVIIERVKTFFEEIKRRLGRECRGTIFDLPGKLAALACGVSEATVYRVAKTQAGMVHRPIPRTKHVDRNPRQRKRDAVQKYGDQWGSVVRHFIHDKLRAERNITVEDAWKELSEIHEGFRMSQTEFFYLLKGLHFSYRQNDRQAFIFECPSIVRKRTAYLDAIERARSENHCLVFMDETWVFDCMSSKRGWNDTSIPRFAPAATMQEFSCGGRTMAKNKGRRAIVISDHLTDECVVPGSTKVIVSGRRSVDDDYHRDMNAEIFEEWLRETVPHMVSVANGRCVSLVMDNASYHSRQLQKIPTKSSTKAVIVDYLRSNGMTVAHNIRKEDLVKELDDFITSRGGLSALRRYATESICAEHGVAVIRLPPYHCFFNPIELCWSQLKGHLCKLGRPGDTLETVRTRALEWMAGVPLEFCAGWSSHTMKEEIAARNKLVADLHEVDEDEDESSDGELEDEDPRDERGGELEAGVGRKGFNLIRYQHDDALR</sequence>
<evidence type="ECO:0000313" key="4">
    <source>
        <dbReference type="Proteomes" id="UP001176961"/>
    </source>
</evidence>
<dbReference type="InterPro" id="IPR038717">
    <property type="entry name" value="Tc1-like_DDE_dom"/>
</dbReference>
<dbReference type="Gene3D" id="3.30.420.10">
    <property type="entry name" value="Ribonuclease H-like superfamily/Ribonuclease H"/>
    <property type="match status" value="1"/>
</dbReference>
<gene>
    <name evidence="3" type="ORF">CYNAS_LOCUS20304</name>
</gene>
<feature type="region of interest" description="Disordered" evidence="1">
    <location>
        <begin position="443"/>
        <end position="473"/>
    </location>
</feature>
<evidence type="ECO:0000259" key="2">
    <source>
        <dbReference type="Pfam" id="PF13358"/>
    </source>
</evidence>
<comment type="caution">
    <text evidence="3">The sequence shown here is derived from an EMBL/GenBank/DDBJ whole genome shotgun (WGS) entry which is preliminary data.</text>
</comment>
<proteinExistence type="predicted"/>
<evidence type="ECO:0000256" key="1">
    <source>
        <dbReference type="SAM" id="MobiDB-lite"/>
    </source>
</evidence>